<accession>A0A1G2H2X7</accession>
<reference evidence="2 3" key="1">
    <citation type="journal article" date="2016" name="Nat. Commun.">
        <title>Thousands of microbial genomes shed light on interconnected biogeochemical processes in an aquifer system.</title>
        <authorList>
            <person name="Anantharaman K."/>
            <person name="Brown C.T."/>
            <person name="Hug L.A."/>
            <person name="Sharon I."/>
            <person name="Castelle C.J."/>
            <person name="Probst A.J."/>
            <person name="Thomas B.C."/>
            <person name="Singh A."/>
            <person name="Wilkins M.J."/>
            <person name="Karaoz U."/>
            <person name="Brodie E.L."/>
            <person name="Williams K.H."/>
            <person name="Hubbard S.S."/>
            <person name="Banfield J.F."/>
        </authorList>
    </citation>
    <scope>NUCLEOTIDE SEQUENCE [LARGE SCALE GENOMIC DNA]</scope>
</reference>
<dbReference type="InterPro" id="IPR012902">
    <property type="entry name" value="N_methyl_site"/>
</dbReference>
<evidence type="ECO:0000313" key="2">
    <source>
        <dbReference type="EMBL" id="OGZ56836.1"/>
    </source>
</evidence>
<dbReference type="Proteomes" id="UP000178186">
    <property type="component" value="Unassembled WGS sequence"/>
</dbReference>
<organism evidence="2 3">
    <name type="scientific">Candidatus Ryanbacteria bacterium RIFCSPLOWO2_02_FULL_45_11c</name>
    <dbReference type="NCBI Taxonomy" id="1802128"/>
    <lineage>
        <taxon>Bacteria</taxon>
        <taxon>Candidatus Ryaniibacteriota</taxon>
    </lineage>
</organism>
<dbReference type="SUPFAM" id="SSF54523">
    <property type="entry name" value="Pili subunits"/>
    <property type="match status" value="1"/>
</dbReference>
<protein>
    <recommendedName>
        <fullName evidence="4">General secretion pathway GspH domain-containing protein</fullName>
    </recommendedName>
</protein>
<evidence type="ECO:0008006" key="4">
    <source>
        <dbReference type="Google" id="ProtNLM"/>
    </source>
</evidence>
<keyword evidence="1" id="KW-0812">Transmembrane</keyword>
<evidence type="ECO:0000313" key="3">
    <source>
        <dbReference type="Proteomes" id="UP000178186"/>
    </source>
</evidence>
<comment type="caution">
    <text evidence="2">The sequence shown here is derived from an EMBL/GenBank/DDBJ whole genome shotgun (WGS) entry which is preliminary data.</text>
</comment>
<dbReference type="InterPro" id="IPR045584">
    <property type="entry name" value="Pilin-like"/>
</dbReference>
<proteinExistence type="predicted"/>
<gene>
    <name evidence="2" type="ORF">A3H64_02440</name>
</gene>
<dbReference type="STRING" id="1802128.A3H64_02440"/>
<dbReference type="Pfam" id="PF07963">
    <property type="entry name" value="N_methyl"/>
    <property type="match status" value="1"/>
</dbReference>
<evidence type="ECO:0000256" key="1">
    <source>
        <dbReference type="SAM" id="Phobius"/>
    </source>
</evidence>
<dbReference type="EMBL" id="MHNY01000002">
    <property type="protein sequence ID" value="OGZ56836.1"/>
    <property type="molecule type" value="Genomic_DNA"/>
</dbReference>
<keyword evidence="1" id="KW-0472">Membrane</keyword>
<feature type="transmembrane region" description="Helical" evidence="1">
    <location>
        <begin position="12"/>
        <end position="33"/>
    </location>
</feature>
<sequence>MLYNHIMKGFTLIEILVVITIAVILFAIVVSGFSGLRQSSDLTLAVDDSISFLQEARAKTLSSENNSIYGVHFETSQFVLFVGNTYNPADSSNKVRALPSTIEISSFILGGGGADVIFKRLTGETDNDGTVTFRQTSNPSVLKVIQIPPTGLAGVQ</sequence>
<dbReference type="Gene3D" id="3.30.700.10">
    <property type="entry name" value="Glycoprotein, Type 4 Pilin"/>
    <property type="match status" value="1"/>
</dbReference>
<name>A0A1G2H2X7_9BACT</name>
<keyword evidence="1" id="KW-1133">Transmembrane helix</keyword>
<dbReference type="NCBIfam" id="TIGR02532">
    <property type="entry name" value="IV_pilin_GFxxxE"/>
    <property type="match status" value="1"/>
</dbReference>
<dbReference type="AlphaFoldDB" id="A0A1G2H2X7"/>
<dbReference type="PROSITE" id="PS00409">
    <property type="entry name" value="PROKAR_NTER_METHYL"/>
    <property type="match status" value="1"/>
</dbReference>